<dbReference type="InterPro" id="IPR050463">
    <property type="entry name" value="Gfo/Idh/MocA_oxidrdct_glycsds"/>
</dbReference>
<sequence>MSGTEAAGRGHAGRDDVGRAHPSGGHVGRAPTGRMGVGVIGAGNISEQYLGNLTRFPDLDVRFVADLDPLRAEAQAARFGVPRAGTVDALLDDDGVELVVNLTVPAAHVDVGLRVLESGRHVFAEKPLALDLADGRRLLRRAGALGLRVGSAPDSFLGGGLQAAQRLVDDGAIGTPLTAIVLFQGTGPESWHPNPEFLFAPGAGPLFDMGPYSLTALVQLLGPVARVSAASSRSRPTRTIGSGPRAGTEFPVLVPTYHAALLEFRDGGIAQAVFSFQSPRRVPTVLEVAGTSGAIALPDPNSFHGTTMLWRVDADDPNAPVEVRVEASGDTRGIGVVELARAIRAGVPARASGELALHVLEVMSAVRDAASGGAPVRLSSEVERASALPAGWDPRAATLADPNAGPPTDPHGAETRVPA</sequence>
<evidence type="ECO:0000256" key="3">
    <source>
        <dbReference type="SAM" id="MobiDB-lite"/>
    </source>
</evidence>
<dbReference type="Gene3D" id="3.30.360.10">
    <property type="entry name" value="Dihydrodipicolinate Reductase, domain 2"/>
    <property type="match status" value="1"/>
</dbReference>
<dbReference type="GO" id="GO:0016491">
    <property type="term" value="F:oxidoreductase activity"/>
    <property type="evidence" value="ECO:0007669"/>
    <property type="project" value="UniProtKB-KW"/>
</dbReference>
<dbReference type="SUPFAM" id="SSF55347">
    <property type="entry name" value="Glyceraldehyde-3-phosphate dehydrogenase-like, C-terminal domain"/>
    <property type="match status" value="1"/>
</dbReference>
<dbReference type="Proteomes" id="UP000431080">
    <property type="component" value="Unassembled WGS sequence"/>
</dbReference>
<dbReference type="GO" id="GO:0000166">
    <property type="term" value="F:nucleotide binding"/>
    <property type="evidence" value="ECO:0007669"/>
    <property type="project" value="InterPro"/>
</dbReference>
<evidence type="ECO:0000259" key="5">
    <source>
        <dbReference type="Pfam" id="PF22725"/>
    </source>
</evidence>
<protein>
    <submittedName>
        <fullName evidence="6">Gfo/Idh/MocA family oxidoreductase</fullName>
    </submittedName>
</protein>
<dbReference type="InterPro" id="IPR055170">
    <property type="entry name" value="GFO_IDH_MocA-like_dom"/>
</dbReference>
<dbReference type="Pfam" id="PF01408">
    <property type="entry name" value="GFO_IDH_MocA"/>
    <property type="match status" value="1"/>
</dbReference>
<dbReference type="Gene3D" id="3.40.50.720">
    <property type="entry name" value="NAD(P)-binding Rossmann-like Domain"/>
    <property type="match status" value="1"/>
</dbReference>
<dbReference type="EMBL" id="WJIF01000002">
    <property type="protein sequence ID" value="MRG59230.1"/>
    <property type="molecule type" value="Genomic_DNA"/>
</dbReference>
<organism evidence="6 7">
    <name type="scientific">Agromyces agglutinans</name>
    <dbReference type="NCBI Taxonomy" id="2662258"/>
    <lineage>
        <taxon>Bacteria</taxon>
        <taxon>Bacillati</taxon>
        <taxon>Actinomycetota</taxon>
        <taxon>Actinomycetes</taxon>
        <taxon>Micrococcales</taxon>
        <taxon>Microbacteriaceae</taxon>
        <taxon>Agromyces</taxon>
    </lineage>
</organism>
<keyword evidence="7" id="KW-1185">Reference proteome</keyword>
<dbReference type="InterPro" id="IPR000683">
    <property type="entry name" value="Gfo/Idh/MocA-like_OxRdtase_N"/>
</dbReference>
<dbReference type="PANTHER" id="PTHR43818">
    <property type="entry name" value="BCDNA.GH03377"/>
    <property type="match status" value="1"/>
</dbReference>
<feature type="domain" description="Gfo/Idh/MocA-like oxidoreductase N-terminal" evidence="4">
    <location>
        <begin position="36"/>
        <end position="149"/>
    </location>
</feature>
<evidence type="ECO:0000313" key="6">
    <source>
        <dbReference type="EMBL" id="MRG59230.1"/>
    </source>
</evidence>
<feature type="region of interest" description="Disordered" evidence="3">
    <location>
        <begin position="1"/>
        <end position="33"/>
    </location>
</feature>
<keyword evidence="2" id="KW-0520">NAD</keyword>
<evidence type="ECO:0000313" key="7">
    <source>
        <dbReference type="Proteomes" id="UP000431080"/>
    </source>
</evidence>
<accession>A0A6I2F943</accession>
<dbReference type="Pfam" id="PF22725">
    <property type="entry name" value="GFO_IDH_MocA_C3"/>
    <property type="match status" value="1"/>
</dbReference>
<evidence type="ECO:0000256" key="2">
    <source>
        <dbReference type="ARBA" id="ARBA00023027"/>
    </source>
</evidence>
<feature type="domain" description="GFO/IDH/MocA-like oxidoreductase" evidence="5">
    <location>
        <begin position="162"/>
        <end position="295"/>
    </location>
</feature>
<feature type="region of interest" description="Disordered" evidence="3">
    <location>
        <begin position="389"/>
        <end position="419"/>
    </location>
</feature>
<reference evidence="6 7" key="1">
    <citation type="submission" date="2019-10" db="EMBL/GenBank/DDBJ databases">
        <authorList>
            <person name="Nie G."/>
            <person name="Ming H."/>
            <person name="Yi B."/>
        </authorList>
    </citation>
    <scope>NUCLEOTIDE SEQUENCE [LARGE SCALE GENOMIC DNA]</scope>
    <source>
        <strain evidence="6 7">CFH 90414</strain>
    </source>
</reference>
<dbReference type="SUPFAM" id="SSF51735">
    <property type="entry name" value="NAD(P)-binding Rossmann-fold domains"/>
    <property type="match status" value="1"/>
</dbReference>
<comment type="caution">
    <text evidence="6">The sequence shown here is derived from an EMBL/GenBank/DDBJ whole genome shotgun (WGS) entry which is preliminary data.</text>
</comment>
<keyword evidence="1" id="KW-0560">Oxidoreductase</keyword>
<evidence type="ECO:0000259" key="4">
    <source>
        <dbReference type="Pfam" id="PF01408"/>
    </source>
</evidence>
<gene>
    <name evidence="6" type="ORF">GE115_05005</name>
</gene>
<dbReference type="InterPro" id="IPR036291">
    <property type="entry name" value="NAD(P)-bd_dom_sf"/>
</dbReference>
<dbReference type="PANTHER" id="PTHR43818:SF11">
    <property type="entry name" value="BCDNA.GH03377"/>
    <property type="match status" value="1"/>
</dbReference>
<evidence type="ECO:0000256" key="1">
    <source>
        <dbReference type="ARBA" id="ARBA00023002"/>
    </source>
</evidence>
<proteinExistence type="predicted"/>
<dbReference type="AlphaFoldDB" id="A0A6I2F943"/>
<name>A0A6I2F943_9MICO</name>